<sequence length="298" mass="34293">MNTPHQWKEISRRGFRLLTITAIVIMNGIPIIRMFNIYVRDLQVKLDSKITPIESGCVTVFLWKINSWSTEVLIAIASWIICVVSLLISIIRQLRYELRKPESRCSTLLQLLRIPNPVKDRTTTTPPEVDTEAQSSTQPPTLPTKILKILSLTVYTIIYIYLQALPLYYLWRIRWMRRHVRSIIQPPSPSNILYPPFADLQSSLAEELNNWDNDDWSFGQILTLSLWSPALLEFFYILIAGEDCVLTGRLPENWKAVEDLNSKAKHDIENDDEREEVASQATPKTTPEKTPGQTTAET</sequence>
<feature type="region of interest" description="Disordered" evidence="1">
    <location>
        <begin position="118"/>
        <end position="138"/>
    </location>
</feature>
<evidence type="ECO:0000256" key="1">
    <source>
        <dbReference type="SAM" id="MobiDB-lite"/>
    </source>
</evidence>
<feature type="transmembrane region" description="Helical" evidence="2">
    <location>
        <begin position="149"/>
        <end position="171"/>
    </location>
</feature>
<proteinExistence type="predicted"/>
<reference evidence="3 4" key="1">
    <citation type="journal article" date="2013" name="PLoS Genet.">
        <title>The genome and development-dependent transcriptomes of Pyronema confluens: a window into fungal evolution.</title>
        <authorList>
            <person name="Traeger S."/>
            <person name="Altegoer F."/>
            <person name="Freitag M."/>
            <person name="Gabaldon T."/>
            <person name="Kempken F."/>
            <person name="Kumar A."/>
            <person name="Marcet-Houben M."/>
            <person name="Poggeler S."/>
            <person name="Stajich J.E."/>
            <person name="Nowrousian M."/>
        </authorList>
    </citation>
    <scope>NUCLEOTIDE SEQUENCE [LARGE SCALE GENOMIC DNA]</scope>
    <source>
        <strain evidence="4">CBS 100304</strain>
        <tissue evidence="3">Vegetative mycelium</tissue>
    </source>
</reference>
<evidence type="ECO:0000256" key="2">
    <source>
        <dbReference type="SAM" id="Phobius"/>
    </source>
</evidence>
<feature type="transmembrane region" description="Helical" evidence="2">
    <location>
        <begin position="72"/>
        <end position="91"/>
    </location>
</feature>
<name>U4LF44_PYROM</name>
<organism evidence="3 4">
    <name type="scientific">Pyronema omphalodes (strain CBS 100304)</name>
    <name type="common">Pyronema confluens</name>
    <dbReference type="NCBI Taxonomy" id="1076935"/>
    <lineage>
        <taxon>Eukaryota</taxon>
        <taxon>Fungi</taxon>
        <taxon>Dikarya</taxon>
        <taxon>Ascomycota</taxon>
        <taxon>Pezizomycotina</taxon>
        <taxon>Pezizomycetes</taxon>
        <taxon>Pezizales</taxon>
        <taxon>Pyronemataceae</taxon>
        <taxon>Pyronema</taxon>
    </lineage>
</organism>
<dbReference type="eggNOG" id="ENOG502TFPW">
    <property type="taxonomic scope" value="Eukaryota"/>
</dbReference>
<keyword evidence="2" id="KW-1133">Transmembrane helix</keyword>
<feature type="region of interest" description="Disordered" evidence="1">
    <location>
        <begin position="265"/>
        <end position="298"/>
    </location>
</feature>
<evidence type="ECO:0000313" key="4">
    <source>
        <dbReference type="Proteomes" id="UP000018144"/>
    </source>
</evidence>
<dbReference type="AlphaFoldDB" id="U4LF44"/>
<dbReference type="OrthoDB" id="3789824at2759"/>
<keyword evidence="2" id="KW-0812">Transmembrane</keyword>
<keyword evidence="4" id="KW-1185">Reference proteome</keyword>
<gene>
    <name evidence="3" type="ORF">PCON_13159</name>
</gene>
<keyword evidence="2" id="KW-0472">Membrane</keyword>
<feature type="transmembrane region" description="Helical" evidence="2">
    <location>
        <begin position="17"/>
        <end position="39"/>
    </location>
</feature>
<dbReference type="EMBL" id="HF935853">
    <property type="protein sequence ID" value="CCX13566.1"/>
    <property type="molecule type" value="Genomic_DNA"/>
</dbReference>
<protein>
    <submittedName>
        <fullName evidence="3">Uncharacterized protein</fullName>
    </submittedName>
</protein>
<dbReference type="Proteomes" id="UP000018144">
    <property type="component" value="Unassembled WGS sequence"/>
</dbReference>
<evidence type="ECO:0000313" key="3">
    <source>
        <dbReference type="EMBL" id="CCX13566.1"/>
    </source>
</evidence>
<accession>U4LF44</accession>